<dbReference type="GO" id="GO:0004497">
    <property type="term" value="F:monooxygenase activity"/>
    <property type="evidence" value="ECO:0007669"/>
    <property type="project" value="UniProtKB-KW"/>
</dbReference>
<comment type="similarity">
    <text evidence="1">Belongs to the bacterial luciferase oxidoreductase family.</text>
</comment>
<evidence type="ECO:0000259" key="5">
    <source>
        <dbReference type="Pfam" id="PF00296"/>
    </source>
</evidence>
<comment type="caution">
    <text evidence="6">The sequence shown here is derived from an EMBL/GenBank/DDBJ whole genome shotgun (WGS) entry which is preliminary data.</text>
</comment>
<keyword evidence="3" id="KW-0560">Oxidoreductase</keyword>
<dbReference type="EMBL" id="RXOL01000010">
    <property type="protein sequence ID" value="RVQ65021.1"/>
    <property type="molecule type" value="Genomic_DNA"/>
</dbReference>
<feature type="domain" description="Luciferase-like" evidence="5">
    <location>
        <begin position="5"/>
        <end position="304"/>
    </location>
</feature>
<dbReference type="PANTHER" id="PTHR30137:SF16">
    <property type="entry name" value="BLL0895 PROTEIN"/>
    <property type="match status" value="1"/>
</dbReference>
<name>A0A437GUD2_9SPHN</name>
<dbReference type="AlphaFoldDB" id="A0A437GUD2"/>
<gene>
    <name evidence="6" type="ORF">EKN06_14570</name>
</gene>
<organism evidence="6 7">
    <name type="scientific">Croceicoccus ponticola</name>
    <dbReference type="NCBI Taxonomy" id="2217664"/>
    <lineage>
        <taxon>Bacteria</taxon>
        <taxon>Pseudomonadati</taxon>
        <taxon>Pseudomonadota</taxon>
        <taxon>Alphaproteobacteria</taxon>
        <taxon>Sphingomonadales</taxon>
        <taxon>Erythrobacteraceae</taxon>
        <taxon>Croceicoccus</taxon>
    </lineage>
</organism>
<protein>
    <submittedName>
        <fullName evidence="6">LLM class flavin-dependent oxidoreductase</fullName>
    </submittedName>
</protein>
<evidence type="ECO:0000256" key="4">
    <source>
        <dbReference type="ARBA" id="ARBA00023033"/>
    </source>
</evidence>
<proteinExistence type="inferred from homology"/>
<dbReference type="Pfam" id="PF00296">
    <property type="entry name" value="Bac_luciferase"/>
    <property type="match status" value="1"/>
</dbReference>
<dbReference type="GO" id="GO:0005829">
    <property type="term" value="C:cytosol"/>
    <property type="evidence" value="ECO:0007669"/>
    <property type="project" value="TreeGrafter"/>
</dbReference>
<sequence>MSAKMRFGAFVGPHHPLNENPTLAMERDLELAEILEKYDYDEVWYGEHHSAGWETIASPELMIAAAAERTKRIMLGSAVSSLPYHHPLMLAERFSQLDHMTRGRAMIGMGPGSLASDAEMMGIDVAKQRDMMDDGIDVMVKLLRGETVTAKTDWFTLNNARIHMRPYTRPRIEMVAASTVSPTGARASGRNGIGMLSFGATSSAAFDALAANWHIAEEVAEANGQKVDRSKWRLVAPMHIAETREQAKKDVEFGIDGWADYLRNVAALPIVPGGGDVIDALLSSNMAVIGTPDDAIAQIRRLQEQSGGFGTLLLFGHNWANWESTKRSYEMFARYVMPEIDEMPDNRKISCDECRASRPELAGKIAAAIQDRIQRHIDERGEKDIAPELIAALPKKGES</sequence>
<evidence type="ECO:0000313" key="7">
    <source>
        <dbReference type="Proteomes" id="UP000283003"/>
    </source>
</evidence>
<evidence type="ECO:0000256" key="3">
    <source>
        <dbReference type="ARBA" id="ARBA00023002"/>
    </source>
</evidence>
<dbReference type="PANTHER" id="PTHR30137">
    <property type="entry name" value="LUCIFERASE-LIKE MONOOXYGENASE"/>
    <property type="match status" value="1"/>
</dbReference>
<keyword evidence="2" id="KW-0285">Flavoprotein</keyword>
<dbReference type="Gene3D" id="3.20.20.30">
    <property type="entry name" value="Luciferase-like domain"/>
    <property type="match status" value="1"/>
</dbReference>
<evidence type="ECO:0000313" key="6">
    <source>
        <dbReference type="EMBL" id="RVQ65021.1"/>
    </source>
</evidence>
<dbReference type="Proteomes" id="UP000283003">
    <property type="component" value="Unassembled WGS sequence"/>
</dbReference>
<dbReference type="InterPro" id="IPR011251">
    <property type="entry name" value="Luciferase-like_dom"/>
</dbReference>
<dbReference type="SUPFAM" id="SSF51679">
    <property type="entry name" value="Bacterial luciferase-like"/>
    <property type="match status" value="1"/>
</dbReference>
<keyword evidence="4" id="KW-0503">Monooxygenase</keyword>
<accession>A0A437GUD2</accession>
<dbReference type="GO" id="GO:0016705">
    <property type="term" value="F:oxidoreductase activity, acting on paired donors, with incorporation or reduction of molecular oxygen"/>
    <property type="evidence" value="ECO:0007669"/>
    <property type="project" value="InterPro"/>
</dbReference>
<evidence type="ECO:0000256" key="1">
    <source>
        <dbReference type="ARBA" id="ARBA00010426"/>
    </source>
</evidence>
<reference evidence="6 7" key="1">
    <citation type="submission" date="2018-12" db="EMBL/GenBank/DDBJ databases">
        <title>Croceicoccus ponticola sp. nov., a lipolytic bacterium isolated from seawater.</title>
        <authorList>
            <person name="Yoon J.-H."/>
        </authorList>
    </citation>
    <scope>NUCLEOTIDE SEQUENCE [LARGE SCALE GENOMIC DNA]</scope>
    <source>
        <strain evidence="6 7">GM-16</strain>
    </source>
</reference>
<dbReference type="InterPro" id="IPR036661">
    <property type="entry name" value="Luciferase-like_sf"/>
</dbReference>
<dbReference type="InterPro" id="IPR050766">
    <property type="entry name" value="Bact_Lucif_Oxidored"/>
</dbReference>
<keyword evidence="7" id="KW-1185">Reference proteome</keyword>
<evidence type="ECO:0000256" key="2">
    <source>
        <dbReference type="ARBA" id="ARBA00022630"/>
    </source>
</evidence>
<dbReference type="RefSeq" id="WP_127613635.1">
    <property type="nucleotide sequence ID" value="NZ_RXOL01000010.1"/>
</dbReference>
<dbReference type="OrthoDB" id="8477406at2"/>